<dbReference type="Proteomes" id="UP000027178">
    <property type="component" value="Unassembled WGS sequence"/>
</dbReference>
<evidence type="ECO:0000313" key="8">
    <source>
        <dbReference type="Proteomes" id="UP000027178"/>
    </source>
</evidence>
<dbReference type="PROSITE" id="PS50977">
    <property type="entry name" value="HTH_TETR_2"/>
    <property type="match status" value="1"/>
</dbReference>
<dbReference type="SUPFAM" id="SSF48498">
    <property type="entry name" value="Tetracyclin repressor-like, C-terminal domain"/>
    <property type="match status" value="1"/>
</dbReference>
<dbReference type="InterPro" id="IPR001647">
    <property type="entry name" value="HTH_TetR"/>
</dbReference>
<sequence>MLPVIEQAESAAGRTSAGASDGTSTPVRPGRRRSEESRLAILTAATELLGEVGYARLTVEGIAARAGTGKQTVYRWWPGKADVLLEAVTAHARQHIALPDTGDHAADLRTFLAATFAAATPPTTDALRALMAEAQIDPAFGDRFRETLLHPRREALGTLVDRARTAGLLAPQLTTATAVDLAFGALWYRLLGTRDPLDDDLAELLTRTLLLPSATSSGSADGA</sequence>
<dbReference type="GO" id="GO:0003700">
    <property type="term" value="F:DNA-binding transcription factor activity"/>
    <property type="evidence" value="ECO:0007669"/>
    <property type="project" value="TreeGrafter"/>
</dbReference>
<feature type="compositionally biased region" description="Polar residues" evidence="5">
    <location>
        <begin position="17"/>
        <end position="26"/>
    </location>
</feature>
<dbReference type="PATRIC" id="fig|1348663.4.peg.5618"/>
<dbReference type="Gene3D" id="1.10.357.10">
    <property type="entry name" value="Tetracycline Repressor, domain 2"/>
    <property type="match status" value="1"/>
</dbReference>
<gene>
    <name evidence="7" type="ORF">KCH_58020</name>
</gene>
<dbReference type="InterPro" id="IPR036271">
    <property type="entry name" value="Tet_transcr_reg_TetR-rel_C_sf"/>
</dbReference>
<accession>A0A066YLT1</accession>
<dbReference type="EMBL" id="JNBY01000111">
    <property type="protein sequence ID" value="KDN82433.1"/>
    <property type="molecule type" value="Genomic_DNA"/>
</dbReference>
<feature type="DNA-binding region" description="H-T-H motif" evidence="4">
    <location>
        <begin position="58"/>
        <end position="77"/>
    </location>
</feature>
<evidence type="ECO:0000259" key="6">
    <source>
        <dbReference type="PROSITE" id="PS50977"/>
    </source>
</evidence>
<protein>
    <submittedName>
        <fullName evidence="7">TetR family transcriptional regulator</fullName>
    </submittedName>
</protein>
<dbReference type="Gene3D" id="1.10.10.60">
    <property type="entry name" value="Homeodomain-like"/>
    <property type="match status" value="1"/>
</dbReference>
<comment type="caution">
    <text evidence="7">The sequence shown here is derived from an EMBL/GenBank/DDBJ whole genome shotgun (WGS) entry which is preliminary data.</text>
</comment>
<feature type="domain" description="HTH tetR-type" evidence="6">
    <location>
        <begin position="35"/>
        <end position="95"/>
    </location>
</feature>
<dbReference type="InterPro" id="IPR009057">
    <property type="entry name" value="Homeodomain-like_sf"/>
</dbReference>
<keyword evidence="8" id="KW-1185">Reference proteome</keyword>
<keyword evidence="2 4" id="KW-0238">DNA-binding</keyword>
<dbReference type="Pfam" id="PF00440">
    <property type="entry name" value="TetR_N"/>
    <property type="match status" value="1"/>
</dbReference>
<dbReference type="eggNOG" id="COG1309">
    <property type="taxonomic scope" value="Bacteria"/>
</dbReference>
<feature type="region of interest" description="Disordered" evidence="5">
    <location>
        <begin position="7"/>
        <end position="35"/>
    </location>
</feature>
<dbReference type="PANTHER" id="PTHR30055:SF148">
    <property type="entry name" value="TETR-FAMILY TRANSCRIPTIONAL REGULATOR"/>
    <property type="match status" value="1"/>
</dbReference>
<dbReference type="AlphaFoldDB" id="A0A066YLT1"/>
<keyword evidence="1" id="KW-0805">Transcription regulation</keyword>
<keyword evidence="3" id="KW-0804">Transcription</keyword>
<dbReference type="PRINTS" id="PR00455">
    <property type="entry name" value="HTHTETR"/>
</dbReference>
<dbReference type="PANTHER" id="PTHR30055">
    <property type="entry name" value="HTH-TYPE TRANSCRIPTIONAL REGULATOR RUTR"/>
    <property type="match status" value="1"/>
</dbReference>
<dbReference type="HOGENOM" id="CLU_069356_25_6_11"/>
<name>A0A066YLT1_9ACTN</name>
<reference evidence="7 8" key="1">
    <citation type="submission" date="2014-05" db="EMBL/GenBank/DDBJ databases">
        <title>Draft Genome Sequence of Kitasatospora cheerisanensis KCTC 2395.</title>
        <authorList>
            <person name="Nam D.H."/>
        </authorList>
    </citation>
    <scope>NUCLEOTIDE SEQUENCE [LARGE SCALE GENOMIC DNA]</scope>
    <source>
        <strain evidence="7 8">KCTC 2395</strain>
    </source>
</reference>
<evidence type="ECO:0000256" key="1">
    <source>
        <dbReference type="ARBA" id="ARBA00023015"/>
    </source>
</evidence>
<dbReference type="Pfam" id="PF16859">
    <property type="entry name" value="TetR_C_11"/>
    <property type="match status" value="1"/>
</dbReference>
<dbReference type="InterPro" id="IPR050109">
    <property type="entry name" value="HTH-type_TetR-like_transc_reg"/>
</dbReference>
<proteinExistence type="predicted"/>
<evidence type="ECO:0000256" key="3">
    <source>
        <dbReference type="ARBA" id="ARBA00023163"/>
    </source>
</evidence>
<evidence type="ECO:0000256" key="5">
    <source>
        <dbReference type="SAM" id="MobiDB-lite"/>
    </source>
</evidence>
<dbReference type="InterPro" id="IPR011075">
    <property type="entry name" value="TetR_C"/>
</dbReference>
<evidence type="ECO:0000256" key="2">
    <source>
        <dbReference type="ARBA" id="ARBA00023125"/>
    </source>
</evidence>
<organism evidence="7 8">
    <name type="scientific">Kitasatospora cheerisanensis KCTC 2395</name>
    <dbReference type="NCBI Taxonomy" id="1348663"/>
    <lineage>
        <taxon>Bacteria</taxon>
        <taxon>Bacillati</taxon>
        <taxon>Actinomycetota</taxon>
        <taxon>Actinomycetes</taxon>
        <taxon>Kitasatosporales</taxon>
        <taxon>Streptomycetaceae</taxon>
        <taxon>Kitasatospora</taxon>
    </lineage>
</organism>
<evidence type="ECO:0000313" key="7">
    <source>
        <dbReference type="EMBL" id="KDN82433.1"/>
    </source>
</evidence>
<evidence type="ECO:0000256" key="4">
    <source>
        <dbReference type="PROSITE-ProRule" id="PRU00335"/>
    </source>
</evidence>
<dbReference type="GO" id="GO:0000976">
    <property type="term" value="F:transcription cis-regulatory region binding"/>
    <property type="evidence" value="ECO:0007669"/>
    <property type="project" value="TreeGrafter"/>
</dbReference>
<dbReference type="SUPFAM" id="SSF46689">
    <property type="entry name" value="Homeodomain-like"/>
    <property type="match status" value="1"/>
</dbReference>